<dbReference type="SMART" id="SM00422">
    <property type="entry name" value="HTH_MERR"/>
    <property type="match status" value="1"/>
</dbReference>
<protein>
    <submittedName>
        <fullName evidence="8">Transcriptional regulator</fullName>
    </submittedName>
</protein>
<dbReference type="GO" id="GO:0003677">
    <property type="term" value="F:DNA binding"/>
    <property type="evidence" value="ECO:0007669"/>
    <property type="project" value="UniProtKB-KW"/>
</dbReference>
<evidence type="ECO:0000256" key="3">
    <source>
        <dbReference type="ARBA" id="ARBA00023015"/>
    </source>
</evidence>
<dbReference type="PROSITE" id="PS00552">
    <property type="entry name" value="HTH_MERR_1"/>
    <property type="match status" value="1"/>
</dbReference>
<feature type="coiled-coil region" evidence="6">
    <location>
        <begin position="81"/>
        <end position="111"/>
    </location>
</feature>
<keyword evidence="6" id="KW-0175">Coiled coil</keyword>
<dbReference type="InterPro" id="IPR015358">
    <property type="entry name" value="Tscrpt_reg_MerR_DNA-bd"/>
</dbReference>
<keyword evidence="3" id="KW-0805">Transcription regulation</keyword>
<evidence type="ECO:0000256" key="6">
    <source>
        <dbReference type="SAM" id="Coils"/>
    </source>
</evidence>
<dbReference type="OrthoDB" id="9802944at2"/>
<dbReference type="PANTHER" id="PTHR30204">
    <property type="entry name" value="REDOX-CYCLING DRUG-SENSING TRANSCRIPTIONAL ACTIVATOR SOXR"/>
    <property type="match status" value="1"/>
</dbReference>
<evidence type="ECO:0000313" key="9">
    <source>
        <dbReference type="Proteomes" id="UP000035929"/>
    </source>
</evidence>
<dbReference type="EMBL" id="LABX01000077">
    <property type="protein sequence ID" value="KMO36019.1"/>
    <property type="molecule type" value="Genomic_DNA"/>
</dbReference>
<evidence type="ECO:0000259" key="7">
    <source>
        <dbReference type="PROSITE" id="PS50937"/>
    </source>
</evidence>
<dbReference type="CDD" id="cd01108">
    <property type="entry name" value="HTH_CueR"/>
    <property type="match status" value="1"/>
</dbReference>
<dbReference type="GO" id="GO:0005737">
    <property type="term" value="C:cytoplasm"/>
    <property type="evidence" value="ECO:0007669"/>
    <property type="project" value="UniProtKB-SubCell"/>
</dbReference>
<dbReference type="InterPro" id="IPR000551">
    <property type="entry name" value="MerR-type_HTH_dom"/>
</dbReference>
<evidence type="ECO:0000256" key="4">
    <source>
        <dbReference type="ARBA" id="ARBA00023125"/>
    </source>
</evidence>
<gene>
    <name evidence="8" type="ORF">VP06_10850</name>
</gene>
<keyword evidence="4" id="KW-0238">DNA-binding</keyword>
<sequence>MNIGQAAQVSGVSAKMIRYYESIGLVPPAGRRDSGYRDYGSADLHRLSFIRRARGLGFSVERIRLLLELWGDTHRSNTEVKAIALTHIDELEERARQLQEMADNLRTLAQACDGDGRPNCPIIQGLEAGGEPACDSARPARH</sequence>
<evidence type="ECO:0000256" key="5">
    <source>
        <dbReference type="ARBA" id="ARBA00023163"/>
    </source>
</evidence>
<keyword evidence="5" id="KW-0804">Transcription</keyword>
<dbReference type="InterPro" id="IPR047057">
    <property type="entry name" value="MerR_fam"/>
</dbReference>
<dbReference type="Proteomes" id="UP000035929">
    <property type="component" value="Unassembled WGS sequence"/>
</dbReference>
<dbReference type="PATRIC" id="fig|270351.6.peg.7086"/>
<evidence type="ECO:0000313" key="8">
    <source>
        <dbReference type="EMBL" id="KMO36019.1"/>
    </source>
</evidence>
<dbReference type="PROSITE" id="PS50937">
    <property type="entry name" value="HTH_MERR_2"/>
    <property type="match status" value="1"/>
</dbReference>
<dbReference type="PRINTS" id="PR00040">
    <property type="entry name" value="HTHMERR"/>
</dbReference>
<reference evidence="8 9" key="1">
    <citation type="submission" date="2015-03" db="EMBL/GenBank/DDBJ databases">
        <title>Genome sequencing of Methylobacterium aquaticum DSM16371 type strain.</title>
        <authorList>
            <person name="Chaudhry V."/>
            <person name="Patil P.B."/>
        </authorList>
    </citation>
    <scope>NUCLEOTIDE SEQUENCE [LARGE SCALE GENOMIC DNA]</scope>
    <source>
        <strain evidence="8 9">DSM 16371</strain>
    </source>
</reference>
<dbReference type="GO" id="GO:0045893">
    <property type="term" value="P:positive regulation of DNA-templated transcription"/>
    <property type="evidence" value="ECO:0007669"/>
    <property type="project" value="InterPro"/>
</dbReference>
<comment type="caution">
    <text evidence="8">The sequence shown here is derived from an EMBL/GenBank/DDBJ whole genome shotgun (WGS) entry which is preliminary data.</text>
</comment>
<dbReference type="InterPro" id="IPR009061">
    <property type="entry name" value="DNA-bd_dom_put_sf"/>
</dbReference>
<dbReference type="AlphaFoldDB" id="A0A0J6SQS5"/>
<proteinExistence type="predicted"/>
<evidence type="ECO:0000256" key="1">
    <source>
        <dbReference type="ARBA" id="ARBA00004496"/>
    </source>
</evidence>
<dbReference type="Gene3D" id="1.10.1660.10">
    <property type="match status" value="1"/>
</dbReference>
<dbReference type="GO" id="GO:0005507">
    <property type="term" value="F:copper ion binding"/>
    <property type="evidence" value="ECO:0007669"/>
    <property type="project" value="InterPro"/>
</dbReference>
<keyword evidence="2" id="KW-0963">Cytoplasm</keyword>
<dbReference type="NCBIfam" id="TIGR02044">
    <property type="entry name" value="CueR"/>
    <property type="match status" value="1"/>
</dbReference>
<dbReference type="PANTHER" id="PTHR30204:SF94">
    <property type="entry name" value="HEAVY METAL-DEPENDENT TRANSCRIPTIONAL REGULATOR HI_0293-RELATED"/>
    <property type="match status" value="1"/>
</dbReference>
<evidence type="ECO:0000256" key="2">
    <source>
        <dbReference type="ARBA" id="ARBA00022490"/>
    </source>
</evidence>
<dbReference type="RefSeq" id="WP_048463777.1">
    <property type="nucleotide sequence ID" value="NZ_LABX01000077.1"/>
</dbReference>
<organism evidence="8 9">
    <name type="scientific">Methylobacterium aquaticum</name>
    <dbReference type="NCBI Taxonomy" id="270351"/>
    <lineage>
        <taxon>Bacteria</taxon>
        <taxon>Pseudomonadati</taxon>
        <taxon>Pseudomonadota</taxon>
        <taxon>Alphaproteobacteria</taxon>
        <taxon>Hyphomicrobiales</taxon>
        <taxon>Methylobacteriaceae</taxon>
        <taxon>Methylobacterium</taxon>
    </lineage>
</organism>
<dbReference type="GO" id="GO:0003700">
    <property type="term" value="F:DNA-binding transcription factor activity"/>
    <property type="evidence" value="ECO:0007669"/>
    <property type="project" value="InterPro"/>
</dbReference>
<dbReference type="Pfam" id="PF00376">
    <property type="entry name" value="MerR"/>
    <property type="match status" value="1"/>
</dbReference>
<comment type="subcellular location">
    <subcellularLocation>
        <location evidence="1">Cytoplasm</location>
    </subcellularLocation>
</comment>
<accession>A0A0J6SQS5</accession>
<dbReference type="InterPro" id="IPR011789">
    <property type="entry name" value="CueR"/>
</dbReference>
<name>A0A0J6SQS5_9HYPH</name>
<dbReference type="SUPFAM" id="SSF46955">
    <property type="entry name" value="Putative DNA-binding domain"/>
    <property type="match status" value="1"/>
</dbReference>
<dbReference type="Pfam" id="PF09278">
    <property type="entry name" value="MerR-DNA-bind"/>
    <property type="match status" value="1"/>
</dbReference>
<feature type="domain" description="HTH merR-type" evidence="7">
    <location>
        <begin position="1"/>
        <end position="69"/>
    </location>
</feature>